<dbReference type="PANTHER" id="PTHR46410">
    <property type="entry name" value="AT-RICH INTERACTIVE DOMAIN-CONTAINING PROTEIN 2"/>
    <property type="match status" value="1"/>
</dbReference>
<proteinExistence type="predicted"/>
<comment type="caution">
    <text evidence="2">The sequence shown here is derived from an EMBL/GenBank/DDBJ whole genome shotgun (WGS) entry which is preliminary data.</text>
</comment>
<reference evidence="2" key="1">
    <citation type="journal article" date="2017" name="Nature">
        <title>The sunflower genome provides insights into oil metabolism, flowering and Asterid evolution.</title>
        <authorList>
            <person name="Badouin H."/>
            <person name="Gouzy J."/>
            <person name="Grassa C.J."/>
            <person name="Murat F."/>
            <person name="Staton S.E."/>
            <person name="Cottret L."/>
            <person name="Lelandais-Briere C."/>
            <person name="Owens G.L."/>
            <person name="Carrere S."/>
            <person name="Mayjonade B."/>
            <person name="Legrand L."/>
            <person name="Gill N."/>
            <person name="Kane N.C."/>
            <person name="Bowers J.E."/>
            <person name="Hubner S."/>
            <person name="Bellec A."/>
            <person name="Berard A."/>
            <person name="Berges H."/>
            <person name="Blanchet N."/>
            <person name="Boniface M.C."/>
            <person name="Brunel D."/>
            <person name="Catrice O."/>
            <person name="Chaidir N."/>
            <person name="Claudel C."/>
            <person name="Donnadieu C."/>
            <person name="Faraut T."/>
            <person name="Fievet G."/>
            <person name="Helmstetter N."/>
            <person name="King M."/>
            <person name="Knapp S.J."/>
            <person name="Lai Z."/>
            <person name="Le Paslier M.C."/>
            <person name="Lippi Y."/>
            <person name="Lorenzon L."/>
            <person name="Mandel J.R."/>
            <person name="Marage G."/>
            <person name="Marchand G."/>
            <person name="Marquand E."/>
            <person name="Bret-Mestries E."/>
            <person name="Morien E."/>
            <person name="Nambeesan S."/>
            <person name="Nguyen T."/>
            <person name="Pegot-Espagnet P."/>
            <person name="Pouilly N."/>
            <person name="Raftis F."/>
            <person name="Sallet E."/>
            <person name="Schiex T."/>
            <person name="Thomas J."/>
            <person name="Vandecasteele C."/>
            <person name="Vares D."/>
            <person name="Vear F."/>
            <person name="Vautrin S."/>
            <person name="Crespi M."/>
            <person name="Mangin B."/>
            <person name="Burke J.M."/>
            <person name="Salse J."/>
            <person name="Munos S."/>
            <person name="Vincourt P."/>
            <person name="Rieseberg L.H."/>
            <person name="Langlade N.B."/>
        </authorList>
    </citation>
    <scope>NUCLEOTIDE SEQUENCE</scope>
    <source>
        <tissue evidence="2">Leaves</tissue>
    </source>
</reference>
<sequence>MVAKEIGFEYSDGELTRLMYAMYLDVLVYYHKFKIIQSNVHDKEVTEDKEMLGSKMDPKSSRSEGDQTERVAGQAEMDEGSQEVAGKQSEHYALFIGNGWQEIKRFNTRRKFDSNRAKAAMDDANDSVLRHSRKHNYV</sequence>
<evidence type="ECO:0000313" key="2">
    <source>
        <dbReference type="EMBL" id="KAF5817833.1"/>
    </source>
</evidence>
<name>A0A9K3JMV2_HELAN</name>
<accession>A0A9K3JMV2</accession>
<keyword evidence="3" id="KW-1185">Reference proteome</keyword>
<feature type="compositionally biased region" description="Basic and acidic residues" evidence="1">
    <location>
        <begin position="44"/>
        <end position="69"/>
    </location>
</feature>
<feature type="region of interest" description="Disordered" evidence="1">
    <location>
        <begin position="114"/>
        <end position="138"/>
    </location>
</feature>
<dbReference type="EMBL" id="MNCJ02000317">
    <property type="protein sequence ID" value="KAF5817833.1"/>
    <property type="molecule type" value="Genomic_DNA"/>
</dbReference>
<organism evidence="2 3">
    <name type="scientific">Helianthus annuus</name>
    <name type="common">Common sunflower</name>
    <dbReference type="NCBI Taxonomy" id="4232"/>
    <lineage>
        <taxon>Eukaryota</taxon>
        <taxon>Viridiplantae</taxon>
        <taxon>Streptophyta</taxon>
        <taxon>Embryophyta</taxon>
        <taxon>Tracheophyta</taxon>
        <taxon>Spermatophyta</taxon>
        <taxon>Magnoliopsida</taxon>
        <taxon>eudicotyledons</taxon>
        <taxon>Gunneridae</taxon>
        <taxon>Pentapetalae</taxon>
        <taxon>asterids</taxon>
        <taxon>campanulids</taxon>
        <taxon>Asterales</taxon>
        <taxon>Asteraceae</taxon>
        <taxon>Asteroideae</taxon>
        <taxon>Heliantheae alliance</taxon>
        <taxon>Heliantheae</taxon>
        <taxon>Helianthus</taxon>
    </lineage>
</organism>
<protein>
    <submittedName>
        <fullName evidence="2">Uncharacterized protein</fullName>
    </submittedName>
</protein>
<feature type="region of interest" description="Disordered" evidence="1">
    <location>
        <begin position="44"/>
        <end position="86"/>
    </location>
</feature>
<evidence type="ECO:0000313" key="3">
    <source>
        <dbReference type="Proteomes" id="UP000215914"/>
    </source>
</evidence>
<reference evidence="2" key="2">
    <citation type="submission" date="2020-06" db="EMBL/GenBank/DDBJ databases">
        <title>Helianthus annuus Genome sequencing and assembly Release 2.</title>
        <authorList>
            <person name="Gouzy J."/>
            <person name="Langlade N."/>
            <person name="Munos S."/>
        </authorList>
    </citation>
    <scope>NUCLEOTIDE SEQUENCE</scope>
    <source>
        <tissue evidence="2">Leaves</tissue>
    </source>
</reference>
<gene>
    <name evidence="2" type="ORF">HanXRQr2_Chr02g0057621</name>
</gene>
<dbReference type="Proteomes" id="UP000215914">
    <property type="component" value="Unassembled WGS sequence"/>
</dbReference>
<evidence type="ECO:0000256" key="1">
    <source>
        <dbReference type="SAM" id="MobiDB-lite"/>
    </source>
</evidence>
<dbReference type="AlphaFoldDB" id="A0A9K3JMV2"/>
<dbReference type="PANTHER" id="PTHR46410:SF26">
    <property type="entry name" value="BULB-TYPE LECTIN DOMAIN-CONTAINING PROTEIN-RELATED"/>
    <property type="match status" value="1"/>
</dbReference>
<dbReference type="Gramene" id="mRNA:HanXRQr2_Chr02g0057621">
    <property type="protein sequence ID" value="CDS:HanXRQr2_Chr02g0057621.1"/>
    <property type="gene ID" value="HanXRQr2_Chr02g0057621"/>
</dbReference>